<dbReference type="EMBL" id="CABITT030000005">
    <property type="protein sequence ID" value="VVB05920.1"/>
    <property type="molecule type" value="Genomic_DNA"/>
</dbReference>
<dbReference type="SUPFAM" id="SSF81383">
    <property type="entry name" value="F-box domain"/>
    <property type="match status" value="1"/>
</dbReference>
<protein>
    <recommendedName>
        <fullName evidence="1">F-box domain-containing protein</fullName>
    </recommendedName>
</protein>
<dbReference type="PANTHER" id="PTHR31900">
    <property type="entry name" value="F-BOX/RNI SUPERFAMILY PROTEIN-RELATED"/>
    <property type="match status" value="1"/>
</dbReference>
<dbReference type="InterPro" id="IPR001810">
    <property type="entry name" value="F-box_dom"/>
</dbReference>
<dbReference type="Pfam" id="PF07723">
    <property type="entry name" value="LRR_2"/>
    <property type="match status" value="1"/>
</dbReference>
<proteinExistence type="predicted"/>
<dbReference type="Gene3D" id="3.80.10.10">
    <property type="entry name" value="Ribonuclease Inhibitor"/>
    <property type="match status" value="1"/>
</dbReference>
<dbReference type="SUPFAM" id="SSF52047">
    <property type="entry name" value="RNI-like"/>
    <property type="match status" value="1"/>
</dbReference>
<feature type="domain" description="F-box" evidence="1">
    <location>
        <begin position="10"/>
        <end position="58"/>
    </location>
</feature>
<accession>A0A565BX48</accession>
<dbReference type="Proteomes" id="UP000489600">
    <property type="component" value="Unassembled WGS sequence"/>
</dbReference>
<organism evidence="2 3">
    <name type="scientific">Arabis nemorensis</name>
    <dbReference type="NCBI Taxonomy" id="586526"/>
    <lineage>
        <taxon>Eukaryota</taxon>
        <taxon>Viridiplantae</taxon>
        <taxon>Streptophyta</taxon>
        <taxon>Embryophyta</taxon>
        <taxon>Tracheophyta</taxon>
        <taxon>Spermatophyta</taxon>
        <taxon>Magnoliopsida</taxon>
        <taxon>eudicotyledons</taxon>
        <taxon>Gunneridae</taxon>
        <taxon>Pentapetalae</taxon>
        <taxon>rosids</taxon>
        <taxon>malvids</taxon>
        <taxon>Brassicales</taxon>
        <taxon>Brassicaceae</taxon>
        <taxon>Arabideae</taxon>
        <taxon>Arabis</taxon>
    </lineage>
</organism>
<evidence type="ECO:0000313" key="3">
    <source>
        <dbReference type="Proteomes" id="UP000489600"/>
    </source>
</evidence>
<reference evidence="2" key="1">
    <citation type="submission" date="2019-07" db="EMBL/GenBank/DDBJ databases">
        <authorList>
            <person name="Dittberner H."/>
        </authorList>
    </citation>
    <scope>NUCLEOTIDE SEQUENCE [LARGE SCALE GENOMIC DNA]</scope>
</reference>
<comment type="caution">
    <text evidence="2">The sequence shown here is derived from an EMBL/GenBank/DDBJ whole genome shotgun (WGS) entry which is preliminary data.</text>
</comment>
<evidence type="ECO:0000259" key="1">
    <source>
        <dbReference type="PROSITE" id="PS50181"/>
    </source>
</evidence>
<keyword evidence="3" id="KW-1185">Reference proteome</keyword>
<name>A0A565BX48_9BRAS</name>
<dbReference type="AlphaFoldDB" id="A0A565BX48"/>
<gene>
    <name evidence="2" type="ORF">ANE_LOCUS16364</name>
</gene>
<evidence type="ECO:0000313" key="2">
    <source>
        <dbReference type="EMBL" id="VVB05920.1"/>
    </source>
</evidence>
<dbReference type="Pfam" id="PF00646">
    <property type="entry name" value="F-box"/>
    <property type="match status" value="1"/>
</dbReference>
<dbReference type="InterPro" id="IPR032675">
    <property type="entry name" value="LRR_dom_sf"/>
</dbReference>
<dbReference type="InterPro" id="IPR036047">
    <property type="entry name" value="F-box-like_dom_sf"/>
</dbReference>
<dbReference type="OrthoDB" id="1105558at2759"/>
<sequence>MTKNLEVFSTSGISELPEDLVLKILSFFSIEHVVMTSLLSRRWRSLWTRVPRLKYNVVELKNHTSFERLIDKSLLAHQSHVLEILCFKVNVWQWNKYIGPWIRTALNHHHCHLRELEIDASIVKTLLPPELFTCKTLVVLKLKGIVINVVEPLTTVCLPSLKTLHIDRSSLFDFESLRLLLSSCNFLTDLVVTRNS</sequence>
<dbReference type="PROSITE" id="PS50181">
    <property type="entry name" value="FBOX"/>
    <property type="match status" value="1"/>
</dbReference>
<dbReference type="PANTHER" id="PTHR31900:SF34">
    <property type="entry name" value="EMB|CAB62440.1-RELATED"/>
    <property type="match status" value="1"/>
</dbReference>
<dbReference type="InterPro" id="IPR050232">
    <property type="entry name" value="FBL13/AtMIF1-like"/>
</dbReference>
<dbReference type="InterPro" id="IPR013101">
    <property type="entry name" value="LRR_PRU1-like"/>
</dbReference>